<dbReference type="Pfam" id="PF02518">
    <property type="entry name" value="HATPase_c"/>
    <property type="match status" value="1"/>
</dbReference>
<organism evidence="21 22">
    <name type="scientific">Malikia spinosa</name>
    <dbReference type="NCBI Taxonomy" id="86180"/>
    <lineage>
        <taxon>Bacteria</taxon>
        <taxon>Pseudomonadati</taxon>
        <taxon>Pseudomonadota</taxon>
        <taxon>Betaproteobacteria</taxon>
        <taxon>Burkholderiales</taxon>
        <taxon>Comamonadaceae</taxon>
        <taxon>Malikia</taxon>
    </lineage>
</organism>
<dbReference type="SMART" id="SM00387">
    <property type="entry name" value="HATPase_c"/>
    <property type="match status" value="1"/>
</dbReference>
<dbReference type="FunFam" id="3.30.565.10:FF:000010">
    <property type="entry name" value="Sensor histidine kinase RcsC"/>
    <property type="match status" value="1"/>
</dbReference>
<reference evidence="20 23" key="2">
    <citation type="submission" date="2019-09" db="EMBL/GenBank/DDBJ databases">
        <title>Identification of Malikia spinosa a prominent benzene-, toluene-, and ethylbenzene-degrading bacterium: enrichment, isolation and whole genome sequencing.</title>
        <authorList>
            <person name="Tancsics A."/>
            <person name="Revesz F."/>
            <person name="Kriszt B."/>
        </authorList>
    </citation>
    <scope>NUCLEOTIDE SEQUENCE [LARGE SCALE GENOMIC DNA]</scope>
    <source>
        <strain evidence="20 23">AB6</strain>
    </source>
</reference>
<dbReference type="Gene3D" id="3.30.565.10">
    <property type="entry name" value="Histidine kinase-like ATPase, C-terminal domain"/>
    <property type="match status" value="1"/>
</dbReference>
<dbReference type="SUPFAM" id="SSF55874">
    <property type="entry name" value="ATPase domain of HSP90 chaperone/DNA topoisomerase II/histidine kinase"/>
    <property type="match status" value="1"/>
</dbReference>
<dbReference type="EC" id="2.7.13.3" evidence="2"/>
<dbReference type="InterPro" id="IPR005467">
    <property type="entry name" value="His_kinase_dom"/>
</dbReference>
<keyword evidence="8" id="KW-0067">ATP-binding</keyword>
<evidence type="ECO:0000256" key="3">
    <source>
        <dbReference type="ARBA" id="ARBA00022553"/>
    </source>
</evidence>
<dbReference type="SMART" id="SM00388">
    <property type="entry name" value="HisKA"/>
    <property type="match status" value="1"/>
</dbReference>
<evidence type="ECO:0000256" key="10">
    <source>
        <dbReference type="ARBA" id="ARBA00023026"/>
    </source>
</evidence>
<dbReference type="SMART" id="SM00448">
    <property type="entry name" value="REC"/>
    <property type="match status" value="1"/>
</dbReference>
<evidence type="ECO:0000256" key="7">
    <source>
        <dbReference type="ARBA" id="ARBA00022777"/>
    </source>
</evidence>
<dbReference type="InterPro" id="IPR001789">
    <property type="entry name" value="Sig_transdc_resp-reg_receiver"/>
</dbReference>
<dbReference type="Proteomes" id="UP000238326">
    <property type="component" value="Unassembled WGS sequence"/>
</dbReference>
<keyword evidence="9" id="KW-0902">Two-component regulatory system</keyword>
<keyword evidence="5" id="KW-0732">Signal</keyword>
<evidence type="ECO:0000256" key="15">
    <source>
        <dbReference type="PROSITE-ProRule" id="PRU00169"/>
    </source>
</evidence>
<dbReference type="AlphaFoldDB" id="A0A2S9KHB5"/>
<dbReference type="Pfam" id="PF00072">
    <property type="entry name" value="Response_reg"/>
    <property type="match status" value="1"/>
</dbReference>
<accession>A0A2S9KHB5</accession>
<protein>
    <recommendedName>
        <fullName evidence="13">Sensory/regulatory protein RpfC</fullName>
        <ecNumber evidence="2">2.7.13.3</ecNumber>
    </recommendedName>
    <alternativeName>
        <fullName evidence="14">Virulence sensor protein BvgS</fullName>
    </alternativeName>
</protein>
<evidence type="ECO:0000256" key="4">
    <source>
        <dbReference type="ARBA" id="ARBA00022679"/>
    </source>
</evidence>
<dbReference type="CDD" id="cd16922">
    <property type="entry name" value="HATPase_EvgS-ArcB-TorS-like"/>
    <property type="match status" value="1"/>
</dbReference>
<dbReference type="InterPro" id="IPR003594">
    <property type="entry name" value="HATPase_dom"/>
</dbReference>
<evidence type="ECO:0000256" key="1">
    <source>
        <dbReference type="ARBA" id="ARBA00000085"/>
    </source>
</evidence>
<dbReference type="Pfam" id="PF00512">
    <property type="entry name" value="HisKA"/>
    <property type="match status" value="1"/>
</dbReference>
<keyword evidence="10" id="KW-0843">Virulence</keyword>
<dbReference type="InterPro" id="IPR036890">
    <property type="entry name" value="HATPase_C_sf"/>
</dbReference>
<dbReference type="GO" id="GO:0005524">
    <property type="term" value="F:ATP binding"/>
    <property type="evidence" value="ECO:0007669"/>
    <property type="project" value="UniProtKB-KW"/>
</dbReference>
<comment type="subunit">
    <text evidence="12">At low DSF concentrations, interacts with RpfF.</text>
</comment>
<evidence type="ECO:0000256" key="16">
    <source>
        <dbReference type="SAM" id="Coils"/>
    </source>
</evidence>
<evidence type="ECO:0000256" key="14">
    <source>
        <dbReference type="ARBA" id="ARBA00070152"/>
    </source>
</evidence>
<dbReference type="PROSITE" id="PS50110">
    <property type="entry name" value="RESPONSE_REGULATORY"/>
    <property type="match status" value="1"/>
</dbReference>
<keyword evidence="22" id="KW-1185">Reference proteome</keyword>
<evidence type="ECO:0000256" key="9">
    <source>
        <dbReference type="ARBA" id="ARBA00023012"/>
    </source>
</evidence>
<evidence type="ECO:0000256" key="11">
    <source>
        <dbReference type="ARBA" id="ARBA00058004"/>
    </source>
</evidence>
<name>A0A2S9KHB5_9BURK</name>
<feature type="domain" description="Response regulatory" evidence="19">
    <location>
        <begin position="494"/>
        <end position="611"/>
    </location>
</feature>
<keyword evidence="16" id="KW-0175">Coiled coil</keyword>
<dbReference type="CDD" id="cd17546">
    <property type="entry name" value="REC_hyHK_CKI1_RcsC-like"/>
    <property type="match status" value="1"/>
</dbReference>
<feature type="coiled-coil region" evidence="16">
    <location>
        <begin position="209"/>
        <end position="236"/>
    </location>
</feature>
<feature type="region of interest" description="Disordered" evidence="17">
    <location>
        <begin position="466"/>
        <end position="494"/>
    </location>
</feature>
<dbReference type="PRINTS" id="PR00344">
    <property type="entry name" value="BCTRLSENSOR"/>
</dbReference>
<evidence type="ECO:0000256" key="17">
    <source>
        <dbReference type="SAM" id="MobiDB-lite"/>
    </source>
</evidence>
<dbReference type="SUPFAM" id="SSF47384">
    <property type="entry name" value="Homodimeric domain of signal transducing histidine kinase"/>
    <property type="match status" value="1"/>
</dbReference>
<dbReference type="InterPro" id="IPR036097">
    <property type="entry name" value="HisK_dim/P_sf"/>
</dbReference>
<reference evidence="21 22" key="1">
    <citation type="submission" date="2018-03" db="EMBL/GenBank/DDBJ databases">
        <title>Comparative genomics illustrates the genes involved in a hyperalkaliphilic mechanisms of Serpentinomonas isolated from highly-alkaline calcium-rich serpentinized springs.</title>
        <authorList>
            <person name="Suzuki S."/>
            <person name="Ishii S."/>
            <person name="Walworth N."/>
            <person name="Bird L."/>
            <person name="Kuenen J.G."/>
            <person name="Nealson K.H."/>
        </authorList>
    </citation>
    <scope>NUCLEOTIDE SEQUENCE [LARGE SCALE GENOMIC DNA]</scope>
    <source>
        <strain evidence="21 22">83</strain>
    </source>
</reference>
<feature type="compositionally biased region" description="Pro residues" evidence="17">
    <location>
        <begin position="478"/>
        <end position="493"/>
    </location>
</feature>
<gene>
    <name evidence="21" type="ORF">C6P61_03735</name>
    <name evidence="20" type="ORF">F5985_07800</name>
</gene>
<dbReference type="InterPro" id="IPR011006">
    <property type="entry name" value="CheY-like_superfamily"/>
</dbReference>
<keyword evidence="7 21" id="KW-0418">Kinase</keyword>
<dbReference type="FunFam" id="1.10.287.130:FF:000002">
    <property type="entry name" value="Two-component osmosensing histidine kinase"/>
    <property type="match status" value="1"/>
</dbReference>
<dbReference type="Gene3D" id="1.10.287.130">
    <property type="match status" value="1"/>
</dbReference>
<evidence type="ECO:0000313" key="22">
    <source>
        <dbReference type="Proteomes" id="UP000238326"/>
    </source>
</evidence>
<comment type="catalytic activity">
    <reaction evidence="1">
        <text>ATP + protein L-histidine = ADP + protein N-phospho-L-histidine.</text>
        <dbReference type="EC" id="2.7.13.3"/>
    </reaction>
</comment>
<evidence type="ECO:0000256" key="8">
    <source>
        <dbReference type="ARBA" id="ARBA00022840"/>
    </source>
</evidence>
<dbReference type="PROSITE" id="PS50109">
    <property type="entry name" value="HIS_KIN"/>
    <property type="match status" value="1"/>
</dbReference>
<evidence type="ECO:0000259" key="18">
    <source>
        <dbReference type="PROSITE" id="PS50109"/>
    </source>
</evidence>
<comment type="function">
    <text evidence="11">Member of the two-component regulatory system BvgS/BvgA. Phosphorylates BvgA via a four-step phosphorelay in response to environmental signals.</text>
</comment>
<dbReference type="InterPro" id="IPR004358">
    <property type="entry name" value="Sig_transdc_His_kin-like_C"/>
</dbReference>
<dbReference type="SUPFAM" id="SSF52172">
    <property type="entry name" value="CheY-like"/>
    <property type="match status" value="1"/>
</dbReference>
<dbReference type="EMBL" id="VYSB01000006">
    <property type="protein sequence ID" value="MYZ52038.1"/>
    <property type="molecule type" value="Genomic_DNA"/>
</dbReference>
<dbReference type="CDD" id="cd00082">
    <property type="entry name" value="HisKA"/>
    <property type="match status" value="1"/>
</dbReference>
<evidence type="ECO:0000256" key="6">
    <source>
        <dbReference type="ARBA" id="ARBA00022741"/>
    </source>
</evidence>
<dbReference type="EMBL" id="PVLR01000011">
    <property type="protein sequence ID" value="PRD69765.1"/>
    <property type="molecule type" value="Genomic_DNA"/>
</dbReference>
<evidence type="ECO:0000256" key="12">
    <source>
        <dbReference type="ARBA" id="ARBA00064003"/>
    </source>
</evidence>
<feature type="modified residue" description="4-aspartylphosphate" evidence="15">
    <location>
        <position position="543"/>
    </location>
</feature>
<proteinExistence type="predicted"/>
<keyword evidence="3 15" id="KW-0597">Phosphoprotein</keyword>
<comment type="caution">
    <text evidence="21">The sequence shown here is derived from an EMBL/GenBank/DDBJ whole genome shotgun (WGS) entry which is preliminary data.</text>
</comment>
<dbReference type="PANTHER" id="PTHR45339">
    <property type="entry name" value="HYBRID SIGNAL TRANSDUCTION HISTIDINE KINASE J"/>
    <property type="match status" value="1"/>
</dbReference>
<evidence type="ECO:0000313" key="23">
    <source>
        <dbReference type="Proteomes" id="UP000481947"/>
    </source>
</evidence>
<dbReference type="Gene3D" id="3.40.50.2300">
    <property type="match status" value="1"/>
</dbReference>
<dbReference type="InterPro" id="IPR003661">
    <property type="entry name" value="HisK_dim/P_dom"/>
</dbReference>
<sequence>MRLPSQRRFLLGLSLTAALLAVAFAIMLAVLMRQNRTVEEATRLQGDSITSLTFQLEREFLRLRSDLALTLRSRGRSQPDWEAVTLRYEIFLSRVELLRDNPSTFKLRTRSEYQELMPHLEQLIADATPLLSTPAPDGAALETLLERLYQLGPDVQALSVASTLVVAGLIEEHVVVLNVQNAQIRWLIGAQMLLLMLAATGLLLRQRRQEQEQAALQALNAELAAARDLAEEANRSKSLFLANMSHELRTPFNGMLGMLDMLGDSPLAPLQREHMQTARDSAQHLLRLLNDILDMSALESGRILIQPEPVNMRRLIGDVQQLMGSQAQHKGLEFVFEAPAQWPDWVETDPTRVRQILYNLLNNAIKFTDKGRVTLSVHCEPGPDEALHWTFAVSDTGIGMDPATLAQLFQRFHQIDAGANRRFGGSGLGLEISRTLARLIGGDITVESQSGQGSTFTLTLETPACAAPQTDPQSAQPEQPPAAGPSEPTPPPLEILVAEDHPVNRSFIGTLLERLGHRASFAVNGREALEQIEQQDFDLILMDIHMPEMDGLEATQALRARSDDKRHIPVIALSADVMNEAQERALAAGIDEFLSKPVQKQQLQQALLRWSRQRH</sequence>
<evidence type="ECO:0000256" key="2">
    <source>
        <dbReference type="ARBA" id="ARBA00012438"/>
    </source>
</evidence>
<keyword evidence="6" id="KW-0547">Nucleotide-binding</keyword>
<evidence type="ECO:0000256" key="5">
    <source>
        <dbReference type="ARBA" id="ARBA00022729"/>
    </source>
</evidence>
<dbReference type="PANTHER" id="PTHR45339:SF1">
    <property type="entry name" value="HYBRID SIGNAL TRANSDUCTION HISTIDINE KINASE J"/>
    <property type="match status" value="1"/>
</dbReference>
<evidence type="ECO:0000313" key="20">
    <source>
        <dbReference type="EMBL" id="MYZ52038.1"/>
    </source>
</evidence>
<dbReference type="Proteomes" id="UP000481947">
    <property type="component" value="Unassembled WGS sequence"/>
</dbReference>
<evidence type="ECO:0000259" key="19">
    <source>
        <dbReference type="PROSITE" id="PS50110"/>
    </source>
</evidence>
<keyword evidence="4" id="KW-0808">Transferase</keyword>
<evidence type="ECO:0000256" key="13">
    <source>
        <dbReference type="ARBA" id="ARBA00068150"/>
    </source>
</evidence>
<evidence type="ECO:0000313" key="21">
    <source>
        <dbReference type="EMBL" id="PRD69765.1"/>
    </source>
</evidence>
<feature type="domain" description="Histidine kinase" evidence="18">
    <location>
        <begin position="243"/>
        <end position="464"/>
    </location>
</feature>
<dbReference type="GO" id="GO:0000155">
    <property type="term" value="F:phosphorelay sensor kinase activity"/>
    <property type="evidence" value="ECO:0007669"/>
    <property type="project" value="InterPro"/>
</dbReference>